<evidence type="ECO:0000313" key="2">
    <source>
        <dbReference type="Proteomes" id="UP001255246"/>
    </source>
</evidence>
<evidence type="ECO:0000313" key="1">
    <source>
        <dbReference type="EMBL" id="MDT0608322.1"/>
    </source>
</evidence>
<proteinExistence type="predicted"/>
<accession>A0ABU3ADQ1</accession>
<gene>
    <name evidence="1" type="ORF">RM706_14845</name>
</gene>
<keyword evidence="2" id="KW-1185">Reference proteome</keyword>
<dbReference type="EMBL" id="JAVRHR010000003">
    <property type="protein sequence ID" value="MDT0608322.1"/>
    <property type="molecule type" value="Genomic_DNA"/>
</dbReference>
<dbReference type="Proteomes" id="UP001255246">
    <property type="component" value="Unassembled WGS sequence"/>
</dbReference>
<sequence length="63" mass="7446">MKKFTPDEIKKKVGKEEKEIREKVLLLSNGMIDVHGFKREEAFEKALSIARKWFANGGRYKKY</sequence>
<protein>
    <submittedName>
        <fullName evidence="1">Uncharacterized protein</fullName>
    </submittedName>
</protein>
<organism evidence="1 2">
    <name type="scientific">Croceitalea rosinachiae</name>
    <dbReference type="NCBI Taxonomy" id="3075596"/>
    <lineage>
        <taxon>Bacteria</taxon>
        <taxon>Pseudomonadati</taxon>
        <taxon>Bacteroidota</taxon>
        <taxon>Flavobacteriia</taxon>
        <taxon>Flavobacteriales</taxon>
        <taxon>Flavobacteriaceae</taxon>
        <taxon>Croceitalea</taxon>
    </lineage>
</organism>
<reference evidence="1 2" key="1">
    <citation type="submission" date="2023-09" db="EMBL/GenBank/DDBJ databases">
        <authorList>
            <person name="Rey-Velasco X."/>
        </authorList>
    </citation>
    <scope>NUCLEOTIDE SEQUENCE [LARGE SCALE GENOMIC DNA]</scope>
    <source>
        <strain evidence="1 2">F388</strain>
    </source>
</reference>
<comment type="caution">
    <text evidence="1">The sequence shown here is derived from an EMBL/GenBank/DDBJ whole genome shotgun (WGS) entry which is preliminary data.</text>
</comment>
<name>A0ABU3ADQ1_9FLAO</name>
<dbReference type="RefSeq" id="WP_311352951.1">
    <property type="nucleotide sequence ID" value="NZ_JAVRHR010000003.1"/>
</dbReference>